<organism evidence="2 3">
    <name type="scientific">Candidatus Avoscillospira stercoripullorum</name>
    <dbReference type="NCBI Taxonomy" id="2840709"/>
    <lineage>
        <taxon>Bacteria</taxon>
        <taxon>Bacillati</taxon>
        <taxon>Bacillota</taxon>
        <taxon>Clostridia</taxon>
        <taxon>Eubacteriales</taxon>
        <taxon>Oscillospiraceae</taxon>
        <taxon>Oscillospiraceae incertae sedis</taxon>
        <taxon>Candidatus Avoscillospira</taxon>
    </lineage>
</organism>
<evidence type="ECO:0000313" key="3">
    <source>
        <dbReference type="Proteomes" id="UP000824258"/>
    </source>
</evidence>
<reference evidence="2" key="1">
    <citation type="submission" date="2020-10" db="EMBL/GenBank/DDBJ databases">
        <authorList>
            <person name="Gilroy R."/>
        </authorList>
    </citation>
    <scope>NUCLEOTIDE SEQUENCE</scope>
    <source>
        <strain evidence="2">ChiHjej9B8-7071</strain>
    </source>
</reference>
<gene>
    <name evidence="2" type="ORF">IAA70_02725</name>
</gene>
<dbReference type="EMBL" id="DVGD01000076">
    <property type="protein sequence ID" value="HIR09299.1"/>
    <property type="molecule type" value="Genomic_DNA"/>
</dbReference>
<comment type="caution">
    <text evidence="2">The sequence shown here is derived from an EMBL/GenBank/DDBJ whole genome shotgun (WGS) entry which is preliminary data.</text>
</comment>
<evidence type="ECO:0000256" key="1">
    <source>
        <dbReference type="SAM" id="MobiDB-lite"/>
    </source>
</evidence>
<dbReference type="AlphaFoldDB" id="A0A9D1A6S8"/>
<dbReference type="Proteomes" id="UP000824258">
    <property type="component" value="Unassembled WGS sequence"/>
</dbReference>
<evidence type="ECO:0008006" key="4">
    <source>
        <dbReference type="Google" id="ProtNLM"/>
    </source>
</evidence>
<evidence type="ECO:0000313" key="2">
    <source>
        <dbReference type="EMBL" id="HIR09299.1"/>
    </source>
</evidence>
<feature type="compositionally biased region" description="Low complexity" evidence="1">
    <location>
        <begin position="54"/>
        <end position="65"/>
    </location>
</feature>
<feature type="region of interest" description="Disordered" evidence="1">
    <location>
        <begin position="47"/>
        <end position="73"/>
    </location>
</feature>
<proteinExistence type="predicted"/>
<sequence length="198" mass="22240">MTALVIFLVLAAIVAGLAWLKVGIHATWQDGDWNATFTVGGIPLSWKKTHQSGKKPTPAPKAQNNAPPPKKESRLSLLRQHWREVAVILGKILEKETVELLRFEMIVGDEDPARCAIRYGEVQAAVHLVRPVILQCFRVKREMVQIDCDFAGRRSTAQAEIKATIRVYEAVAILFAVLRFQQQHTPTNQNQKKAVQRS</sequence>
<accession>A0A9D1A6S8</accession>
<name>A0A9D1A6S8_9FIRM</name>
<protein>
    <recommendedName>
        <fullName evidence="4">DUF2953 domain-containing protein</fullName>
    </recommendedName>
</protein>
<reference evidence="2" key="2">
    <citation type="journal article" date="2021" name="PeerJ">
        <title>Extensive microbial diversity within the chicken gut microbiome revealed by metagenomics and culture.</title>
        <authorList>
            <person name="Gilroy R."/>
            <person name="Ravi A."/>
            <person name="Getino M."/>
            <person name="Pursley I."/>
            <person name="Horton D.L."/>
            <person name="Alikhan N.F."/>
            <person name="Baker D."/>
            <person name="Gharbi K."/>
            <person name="Hall N."/>
            <person name="Watson M."/>
            <person name="Adriaenssens E.M."/>
            <person name="Foster-Nyarko E."/>
            <person name="Jarju S."/>
            <person name="Secka A."/>
            <person name="Antonio M."/>
            <person name="Oren A."/>
            <person name="Chaudhuri R.R."/>
            <person name="La Ragione R."/>
            <person name="Hildebrand F."/>
            <person name="Pallen M.J."/>
        </authorList>
    </citation>
    <scope>NUCLEOTIDE SEQUENCE</scope>
    <source>
        <strain evidence="2">ChiHjej9B8-7071</strain>
    </source>
</reference>